<dbReference type="GeneID" id="54548898"/>
<feature type="non-terminal residue" evidence="1">
    <location>
        <position position="1"/>
    </location>
</feature>
<sequence length="347" mass="39232">WYAYTLEELGGRATLSRQTAIGDRPIIHDLRREATAEVQIKLEEGKNSIPSLFQRSSSVPDSSSVTRRTLGSPSAMDFYYQVLGAFYSVHPTIDKTHIEIALREAEGLTNIAAELGCLHLLRPFLRDALGQHRQKLFLAIKRNPPRWLKLSIALEDDSIYTESLVHLVGAHPRWPWRPKSVLPPEIQHLIAQKAAELDRMCVDVDRDLLMVTIVGQDRKPVPCEDRSQRETWMIVQLFRDAIANGLRALERKKRGTCYRKILAGGSAYLDYPEIRDSCRKIMLTEWDDLAEDLKSLKAYASHIVEKVGANELMIDPDTNGIGYLTCVKVSAEDIPWRSKETSISGGN</sequence>
<reference evidence="1" key="1">
    <citation type="journal article" date="2020" name="Stud. Mycol.">
        <title>101 Dothideomycetes genomes: a test case for predicting lifestyles and emergence of pathogens.</title>
        <authorList>
            <person name="Haridas S."/>
            <person name="Albert R."/>
            <person name="Binder M."/>
            <person name="Bloem J."/>
            <person name="Labutti K."/>
            <person name="Salamov A."/>
            <person name="Andreopoulos B."/>
            <person name="Baker S."/>
            <person name="Barry K."/>
            <person name="Bills G."/>
            <person name="Bluhm B."/>
            <person name="Cannon C."/>
            <person name="Castanera R."/>
            <person name="Culley D."/>
            <person name="Daum C."/>
            <person name="Ezra D."/>
            <person name="Gonzalez J."/>
            <person name="Henrissat B."/>
            <person name="Kuo A."/>
            <person name="Liang C."/>
            <person name="Lipzen A."/>
            <person name="Lutzoni F."/>
            <person name="Magnuson J."/>
            <person name="Mondo S."/>
            <person name="Nolan M."/>
            <person name="Ohm R."/>
            <person name="Pangilinan J."/>
            <person name="Park H.-J."/>
            <person name="Ramirez L."/>
            <person name="Alfaro M."/>
            <person name="Sun H."/>
            <person name="Tritt A."/>
            <person name="Yoshinaga Y."/>
            <person name="Zwiers L.-H."/>
            <person name="Turgeon B."/>
            <person name="Goodwin S."/>
            <person name="Spatafora J."/>
            <person name="Crous P."/>
            <person name="Grigoriev I."/>
        </authorList>
    </citation>
    <scope>NUCLEOTIDE SEQUENCE</scope>
    <source>
        <strain evidence="1">CBS 379.55</strain>
    </source>
</reference>
<organism evidence="1 2">
    <name type="scientific">Westerdykella ornata</name>
    <dbReference type="NCBI Taxonomy" id="318751"/>
    <lineage>
        <taxon>Eukaryota</taxon>
        <taxon>Fungi</taxon>
        <taxon>Dikarya</taxon>
        <taxon>Ascomycota</taxon>
        <taxon>Pezizomycotina</taxon>
        <taxon>Dothideomycetes</taxon>
        <taxon>Pleosporomycetidae</taxon>
        <taxon>Pleosporales</taxon>
        <taxon>Sporormiaceae</taxon>
        <taxon>Westerdykella</taxon>
    </lineage>
</organism>
<evidence type="ECO:0000313" key="2">
    <source>
        <dbReference type="Proteomes" id="UP000800097"/>
    </source>
</evidence>
<keyword evidence="2" id="KW-1185">Reference proteome</keyword>
<evidence type="ECO:0000313" key="1">
    <source>
        <dbReference type="EMBL" id="KAF2275201.1"/>
    </source>
</evidence>
<dbReference type="EMBL" id="ML986498">
    <property type="protein sequence ID" value="KAF2275201.1"/>
    <property type="molecule type" value="Genomic_DNA"/>
</dbReference>
<dbReference type="PANTHER" id="PTHR38119:SF1">
    <property type="entry name" value="BTB DOMAIN-CONTAINING PROTEIN"/>
    <property type="match status" value="1"/>
</dbReference>
<name>A0A6A6JF68_WESOR</name>
<dbReference type="AlphaFoldDB" id="A0A6A6JF68"/>
<dbReference type="PANTHER" id="PTHR38119">
    <property type="entry name" value="BTB DOMAIN-CONTAINING PROTEIN-RELATED"/>
    <property type="match status" value="1"/>
</dbReference>
<proteinExistence type="predicted"/>
<dbReference type="Proteomes" id="UP000800097">
    <property type="component" value="Unassembled WGS sequence"/>
</dbReference>
<dbReference type="RefSeq" id="XP_033652740.1">
    <property type="nucleotide sequence ID" value="XM_033795723.1"/>
</dbReference>
<gene>
    <name evidence="1" type="ORF">EI97DRAFT_379662</name>
</gene>
<accession>A0A6A6JF68</accession>
<dbReference type="OrthoDB" id="5280838at2759"/>
<protein>
    <submittedName>
        <fullName evidence="1">Uncharacterized protein</fullName>
    </submittedName>
</protein>